<reference evidence="4" key="1">
    <citation type="submission" date="2022-12" db="EMBL/GenBank/DDBJ databases">
        <authorList>
            <person name="Petersen C."/>
        </authorList>
    </citation>
    <scope>NUCLEOTIDE SEQUENCE</scope>
    <source>
        <strain evidence="4">IBT 21472</strain>
    </source>
</reference>
<comment type="caution">
    <text evidence="4">The sequence shown here is derived from an EMBL/GenBank/DDBJ whole genome shotgun (WGS) entry which is preliminary data.</text>
</comment>
<reference evidence="4" key="2">
    <citation type="journal article" date="2023" name="IMA Fungus">
        <title>Comparative genomic study of the Penicillium genus elucidates a diverse pangenome and 15 lateral gene transfer events.</title>
        <authorList>
            <person name="Petersen C."/>
            <person name="Sorensen T."/>
            <person name="Nielsen M.R."/>
            <person name="Sondergaard T.E."/>
            <person name="Sorensen J.L."/>
            <person name="Fitzpatrick D.A."/>
            <person name="Frisvad J.C."/>
            <person name="Nielsen K.L."/>
        </authorList>
    </citation>
    <scope>NUCLEOTIDE SEQUENCE</scope>
    <source>
        <strain evidence="4">IBT 21472</strain>
    </source>
</reference>
<feature type="compositionally biased region" description="Polar residues" evidence="3">
    <location>
        <begin position="19"/>
        <end position="41"/>
    </location>
</feature>
<sequence>MTESLRPGLQPVSHLKAGPTTSSSRSTALHSPTKQFISRPSSRLRMQKPTTREEPLDATSEKATQALIRRVLCPSTSSHGASSPQPLEELLPPLTSSNDVDRQLYALLAIIIKDFVYSWYSKITPDQAFVNEVLHVVAHCTRALEQRLRQVDVAQLALDEVPALVEAHIISYRLAKKNSHLSGLSTSHRALYHEINPHPGLSPVPDSQDPDTITAQSENEAAYRKLLASGILAVLLPTEDLENSSLRTLVGDILSDLILGNQVSGKICEGVFFWEVITKLATVARQRKDGVNKAESTNDTPPSRLEQFGLLGQDDSTTHQPTQSQLTVWIWNVLQSVYLGYVALRFIATGLFRVASNPGPGSSHGAGVSFPAATPGSKKEGVESSSYGITGKRPVVDYRVFSMASTLFDISQRMPWLSGLVSLSQHLILAGPGRVGDTDGVLDRFLRETIEDYVLPPTLLPNLLLATRSTLFPANARPSSLGAPVNTGALAPTPQVSVQSPPSGKALTSVSILENVSAPAGASDATGKSSAASNSITGGGDQPSPSSDPSLETISSNATPGSEKSLRSTEIASIKRRCAASLLAVIPPSVARTFFGLEPSCGNDRTCSAATGSSPSLTIASPPPSSDEKGGDHSGSSFGAEQAQPTSMPQPSAAVNCGNGADGRTDEVDAQVDPEEEYLLQAIENDLLDLLSDEYCNKHLVYSIIETVLAKVLPEMTERGVAELMEDRGVAPVPSVF</sequence>
<name>A0A9W9H7D4_9EURO</name>
<dbReference type="Proteomes" id="UP001147746">
    <property type="component" value="Unassembled WGS sequence"/>
</dbReference>
<feature type="region of interest" description="Disordered" evidence="3">
    <location>
        <begin position="483"/>
        <end position="504"/>
    </location>
</feature>
<protein>
    <submittedName>
        <fullName evidence="4">Uncharacterized protein</fullName>
    </submittedName>
</protein>
<proteinExistence type="predicted"/>
<dbReference type="GO" id="GO:0005769">
    <property type="term" value="C:early endosome"/>
    <property type="evidence" value="ECO:0007669"/>
    <property type="project" value="TreeGrafter"/>
</dbReference>
<evidence type="ECO:0000256" key="1">
    <source>
        <dbReference type="ARBA" id="ARBA00004496"/>
    </source>
</evidence>
<accession>A0A9W9H7D4</accession>
<dbReference type="GO" id="GO:0045022">
    <property type="term" value="P:early endosome to late endosome transport"/>
    <property type="evidence" value="ECO:0007669"/>
    <property type="project" value="TreeGrafter"/>
</dbReference>
<feature type="compositionally biased region" description="Polar residues" evidence="3">
    <location>
        <begin position="634"/>
        <end position="650"/>
    </location>
</feature>
<evidence type="ECO:0000313" key="5">
    <source>
        <dbReference type="Proteomes" id="UP001147746"/>
    </source>
</evidence>
<dbReference type="SMART" id="SM00313">
    <property type="entry name" value="PXA"/>
    <property type="match status" value="1"/>
</dbReference>
<dbReference type="OrthoDB" id="5582218at2759"/>
<feature type="region of interest" description="Disordered" evidence="3">
    <location>
        <begin position="1"/>
        <end position="60"/>
    </location>
</feature>
<gene>
    <name evidence="4" type="ORF">N7476_005546</name>
</gene>
<feature type="compositionally biased region" description="Polar residues" evidence="3">
    <location>
        <begin position="526"/>
        <end position="536"/>
    </location>
</feature>
<dbReference type="EMBL" id="JAPZBO010000005">
    <property type="protein sequence ID" value="KAJ5315239.1"/>
    <property type="molecule type" value="Genomic_DNA"/>
</dbReference>
<dbReference type="PANTHER" id="PTHR22999:SF23">
    <property type="entry name" value="SORTING NEXIN-16"/>
    <property type="match status" value="1"/>
</dbReference>
<evidence type="ECO:0000256" key="3">
    <source>
        <dbReference type="SAM" id="MobiDB-lite"/>
    </source>
</evidence>
<dbReference type="AlphaFoldDB" id="A0A9W9H7D4"/>
<feature type="compositionally biased region" description="Polar residues" evidence="3">
    <location>
        <begin position="605"/>
        <end position="619"/>
    </location>
</feature>
<dbReference type="PANTHER" id="PTHR22999">
    <property type="entry name" value="PX SERINE/THREONINE KINASE PXK"/>
    <property type="match status" value="1"/>
</dbReference>
<feature type="region of interest" description="Disordered" evidence="3">
    <location>
        <begin position="359"/>
        <end position="386"/>
    </location>
</feature>
<keyword evidence="5" id="KW-1185">Reference proteome</keyword>
<feature type="compositionally biased region" description="Polar residues" evidence="3">
    <location>
        <begin position="552"/>
        <end position="562"/>
    </location>
</feature>
<comment type="subcellular location">
    <subcellularLocation>
        <location evidence="1">Cytoplasm</location>
    </subcellularLocation>
</comment>
<dbReference type="PROSITE" id="PS51207">
    <property type="entry name" value="PXA"/>
    <property type="match status" value="1"/>
</dbReference>
<feature type="region of interest" description="Disordered" evidence="3">
    <location>
        <begin position="605"/>
        <end position="667"/>
    </location>
</feature>
<feature type="region of interest" description="Disordered" evidence="3">
    <location>
        <begin position="288"/>
        <end position="308"/>
    </location>
</feature>
<dbReference type="Pfam" id="PF02194">
    <property type="entry name" value="PXA"/>
    <property type="match status" value="1"/>
</dbReference>
<dbReference type="InterPro" id="IPR051837">
    <property type="entry name" value="SortingNexin/PXDomain-PKLike"/>
</dbReference>
<keyword evidence="2" id="KW-0963">Cytoplasm</keyword>
<feature type="compositionally biased region" description="Low complexity" evidence="3">
    <location>
        <begin position="494"/>
        <end position="503"/>
    </location>
</feature>
<dbReference type="InterPro" id="IPR003114">
    <property type="entry name" value="Phox_assoc"/>
</dbReference>
<dbReference type="GO" id="GO:0035091">
    <property type="term" value="F:phosphatidylinositol binding"/>
    <property type="evidence" value="ECO:0007669"/>
    <property type="project" value="TreeGrafter"/>
</dbReference>
<evidence type="ECO:0000313" key="4">
    <source>
        <dbReference type="EMBL" id="KAJ5315239.1"/>
    </source>
</evidence>
<dbReference type="GO" id="GO:0005770">
    <property type="term" value="C:late endosome"/>
    <property type="evidence" value="ECO:0007669"/>
    <property type="project" value="TreeGrafter"/>
</dbReference>
<organism evidence="4 5">
    <name type="scientific">Penicillium atrosanguineum</name>
    <dbReference type="NCBI Taxonomy" id="1132637"/>
    <lineage>
        <taxon>Eukaryota</taxon>
        <taxon>Fungi</taxon>
        <taxon>Dikarya</taxon>
        <taxon>Ascomycota</taxon>
        <taxon>Pezizomycotina</taxon>
        <taxon>Eurotiomycetes</taxon>
        <taxon>Eurotiomycetidae</taxon>
        <taxon>Eurotiales</taxon>
        <taxon>Aspergillaceae</taxon>
        <taxon>Penicillium</taxon>
    </lineage>
</organism>
<evidence type="ECO:0000256" key="2">
    <source>
        <dbReference type="ARBA" id="ARBA00022490"/>
    </source>
</evidence>
<feature type="region of interest" description="Disordered" evidence="3">
    <location>
        <begin position="519"/>
        <end position="568"/>
    </location>
</feature>